<dbReference type="Proteomes" id="UP001369815">
    <property type="component" value="Unassembled WGS sequence"/>
</dbReference>
<evidence type="ECO:0000313" key="2">
    <source>
        <dbReference type="EMBL" id="KAK6953481.1"/>
    </source>
</evidence>
<gene>
    <name evidence="2" type="ORF">Daesc_005786</name>
</gene>
<dbReference type="AlphaFoldDB" id="A0AAX6MMR4"/>
<feature type="compositionally biased region" description="Pro residues" evidence="1">
    <location>
        <begin position="66"/>
        <end position="78"/>
    </location>
</feature>
<reference evidence="2 3" key="1">
    <citation type="journal article" date="2024" name="Front Chem Biol">
        <title>Unveiling the potential of Daldinia eschscholtzii MFLUCC 19-0629 through bioactivity and bioinformatics studies for enhanced sustainable agriculture production.</title>
        <authorList>
            <person name="Brooks S."/>
            <person name="Weaver J.A."/>
            <person name="Klomchit A."/>
            <person name="Alharthi S.A."/>
            <person name="Onlamun T."/>
            <person name="Nurani R."/>
            <person name="Vong T.K."/>
            <person name="Alberti F."/>
            <person name="Greco C."/>
        </authorList>
    </citation>
    <scope>NUCLEOTIDE SEQUENCE [LARGE SCALE GENOMIC DNA]</scope>
    <source>
        <strain evidence="2">MFLUCC 19-0629</strain>
    </source>
</reference>
<evidence type="ECO:0000313" key="3">
    <source>
        <dbReference type="Proteomes" id="UP001369815"/>
    </source>
</evidence>
<feature type="region of interest" description="Disordered" evidence="1">
    <location>
        <begin position="59"/>
        <end position="79"/>
    </location>
</feature>
<organism evidence="2 3">
    <name type="scientific">Daldinia eschscholtzii</name>
    <dbReference type="NCBI Taxonomy" id="292717"/>
    <lineage>
        <taxon>Eukaryota</taxon>
        <taxon>Fungi</taxon>
        <taxon>Dikarya</taxon>
        <taxon>Ascomycota</taxon>
        <taxon>Pezizomycotina</taxon>
        <taxon>Sordariomycetes</taxon>
        <taxon>Xylariomycetidae</taxon>
        <taxon>Xylariales</taxon>
        <taxon>Hypoxylaceae</taxon>
        <taxon>Daldinia</taxon>
    </lineage>
</organism>
<keyword evidence="3" id="KW-1185">Reference proteome</keyword>
<accession>A0AAX6MMR4</accession>
<evidence type="ECO:0000256" key="1">
    <source>
        <dbReference type="SAM" id="MobiDB-lite"/>
    </source>
</evidence>
<sequence length="117" mass="12869">MLCIASLCDLCTTKPNYTEQDTQDLSGELCAFTGANTGPSKASRTLFRENAIAWIAMRNEEKGRDAPPPSLLEIPPPRLSDLATDHRQEVDQEGFFHGRALGRAIQPSGRREVSARV</sequence>
<dbReference type="EMBL" id="JBANMG010000005">
    <property type="protein sequence ID" value="KAK6953481.1"/>
    <property type="molecule type" value="Genomic_DNA"/>
</dbReference>
<comment type="caution">
    <text evidence="2">The sequence shown here is derived from an EMBL/GenBank/DDBJ whole genome shotgun (WGS) entry which is preliminary data.</text>
</comment>
<protein>
    <submittedName>
        <fullName evidence="2">Uncharacterized protein</fullName>
    </submittedName>
</protein>
<proteinExistence type="predicted"/>
<name>A0AAX6MMR4_9PEZI</name>